<reference evidence="1" key="1">
    <citation type="submission" date="2009-10" db="EMBL/GenBank/DDBJ databases">
        <title>Diversity of trophic interactions inside an arsenic-rich microbial ecosystem.</title>
        <authorList>
            <person name="Bertin P.N."/>
            <person name="Heinrich-Salmeron A."/>
            <person name="Pelletier E."/>
            <person name="Goulhen-Chollet F."/>
            <person name="Arsene-Ploetze F."/>
            <person name="Gallien S."/>
            <person name="Calteau A."/>
            <person name="Vallenet D."/>
            <person name="Casiot C."/>
            <person name="Chane-Woon-Ming B."/>
            <person name="Giloteaux L."/>
            <person name="Barakat M."/>
            <person name="Bonnefoy V."/>
            <person name="Bruneel O."/>
            <person name="Chandler M."/>
            <person name="Cleiss J."/>
            <person name="Duran R."/>
            <person name="Elbaz-Poulichet F."/>
            <person name="Fonknechten N."/>
            <person name="Lauga B."/>
            <person name="Mornico D."/>
            <person name="Ortet P."/>
            <person name="Schaeffer C."/>
            <person name="Siguier P."/>
            <person name="Alexander Thil Smith A."/>
            <person name="Van Dorsselaer A."/>
            <person name="Weissenbach J."/>
            <person name="Medigue C."/>
            <person name="Le Paslier D."/>
        </authorList>
    </citation>
    <scope>NUCLEOTIDE SEQUENCE</scope>
</reference>
<dbReference type="AlphaFoldDB" id="E6QLS9"/>
<evidence type="ECO:0000313" key="1">
    <source>
        <dbReference type="EMBL" id="CBI08200.1"/>
    </source>
</evidence>
<sequence>MRNAAQRIDTGSADDMDFWMEDNGFTFNTDGLDDDDAEVMQCRPGALRNTLTKNVRKKHRHSHIAQLAEGLVLLLDEYPTYVSMDRRITLRYGEIADFLEEFMPIASNLAYGADNPCE</sequence>
<name>E6QLS9_9ZZZZ</name>
<comment type="caution">
    <text evidence="1">The sequence shown here is derived from an EMBL/GenBank/DDBJ whole genome shotgun (WGS) entry which is preliminary data.</text>
</comment>
<proteinExistence type="predicted"/>
<dbReference type="EMBL" id="CABQ01000192">
    <property type="protein sequence ID" value="CBI08200.1"/>
    <property type="molecule type" value="Genomic_DNA"/>
</dbReference>
<protein>
    <submittedName>
        <fullName evidence="1">Uncharacterized protein</fullName>
    </submittedName>
</protein>
<gene>
    <name evidence="1" type="ORF">CARN6_1644</name>
</gene>
<organism evidence="1">
    <name type="scientific">mine drainage metagenome</name>
    <dbReference type="NCBI Taxonomy" id="410659"/>
    <lineage>
        <taxon>unclassified sequences</taxon>
        <taxon>metagenomes</taxon>
        <taxon>ecological metagenomes</taxon>
    </lineage>
</organism>
<accession>E6QLS9</accession>